<organism evidence="2 3">
    <name type="scientific">Microbulbifer echini</name>
    <dbReference type="NCBI Taxonomy" id="1529067"/>
    <lineage>
        <taxon>Bacteria</taxon>
        <taxon>Pseudomonadati</taxon>
        <taxon>Pseudomonadota</taxon>
        <taxon>Gammaproteobacteria</taxon>
        <taxon>Cellvibrionales</taxon>
        <taxon>Microbulbiferaceae</taxon>
        <taxon>Microbulbifer</taxon>
    </lineage>
</organism>
<protein>
    <submittedName>
        <fullName evidence="2">Uncharacterized protein</fullName>
    </submittedName>
</protein>
<keyword evidence="1" id="KW-0732">Signal</keyword>
<dbReference type="Proteomes" id="UP001569414">
    <property type="component" value="Unassembled WGS sequence"/>
</dbReference>
<dbReference type="EMBL" id="JBGMEL010000008">
    <property type="protein sequence ID" value="MFA0790780.1"/>
    <property type="molecule type" value="Genomic_DNA"/>
</dbReference>
<reference evidence="2 3" key="1">
    <citation type="submission" date="2024-08" db="EMBL/GenBank/DDBJ databases">
        <authorList>
            <person name="Ishaq N."/>
        </authorList>
    </citation>
    <scope>NUCLEOTIDE SEQUENCE [LARGE SCALE GENOMIC DNA]</scope>
    <source>
        <strain evidence="2 3">JCM 30400</strain>
    </source>
</reference>
<accession>A0ABV4NNE7</accession>
<keyword evidence="3" id="KW-1185">Reference proteome</keyword>
<feature type="chain" id="PRO_5047065897" evidence="1">
    <location>
        <begin position="25"/>
        <end position="181"/>
    </location>
</feature>
<comment type="caution">
    <text evidence="2">The sequence shown here is derived from an EMBL/GenBank/DDBJ whole genome shotgun (WGS) entry which is preliminary data.</text>
</comment>
<name>A0ABV4NNE7_9GAMM</name>
<proteinExistence type="predicted"/>
<gene>
    <name evidence="2" type="ORF">ACCI51_09510</name>
</gene>
<sequence length="181" mass="19693">MLRRKEYRLLSLILWLCCAVGLAAAEQEKGRYLGSFNDPVRYCRAVVNADNPQEPYIGPAKPQMVLSGIYQAAGISAAAPRDWVAGGTFWRCMDGAVYACFAGANLPCEEKADTARAPSEAIAAYCKSNPASAAIPAVVTGRATIFAWHCKNAVPEISRQALQVDARGFIADYWYRLDRPG</sequence>
<evidence type="ECO:0000313" key="2">
    <source>
        <dbReference type="EMBL" id="MFA0790780.1"/>
    </source>
</evidence>
<evidence type="ECO:0000256" key="1">
    <source>
        <dbReference type="SAM" id="SignalP"/>
    </source>
</evidence>
<dbReference type="RefSeq" id="WP_371843402.1">
    <property type="nucleotide sequence ID" value="NZ_JBGMEL010000008.1"/>
</dbReference>
<feature type="signal peptide" evidence="1">
    <location>
        <begin position="1"/>
        <end position="24"/>
    </location>
</feature>
<evidence type="ECO:0000313" key="3">
    <source>
        <dbReference type="Proteomes" id="UP001569414"/>
    </source>
</evidence>